<feature type="domain" description="BRCT" evidence="2">
    <location>
        <begin position="345"/>
        <end position="417"/>
    </location>
</feature>
<dbReference type="CDD" id="cd17743">
    <property type="entry name" value="BRCT_BRC1_like_rpt5"/>
    <property type="match status" value="1"/>
</dbReference>
<reference evidence="3" key="1">
    <citation type="submission" date="2023-06" db="EMBL/GenBank/DDBJ databases">
        <authorList>
            <person name="Noh H."/>
        </authorList>
    </citation>
    <scope>NUCLEOTIDE SEQUENCE</scope>
    <source>
        <strain evidence="3">DUCC20226</strain>
    </source>
</reference>
<dbReference type="GO" id="GO:0035361">
    <property type="term" value="C:Cul8-RING ubiquitin ligase complex"/>
    <property type="evidence" value="ECO:0007669"/>
    <property type="project" value="TreeGrafter"/>
</dbReference>
<dbReference type="PANTHER" id="PTHR47667:SF1">
    <property type="entry name" value="REGULATOR OF TY1 TRANSPOSITION PROTEIN 107"/>
    <property type="match status" value="1"/>
</dbReference>
<keyword evidence="4" id="KW-1185">Reference proteome</keyword>
<feature type="compositionally biased region" description="Acidic residues" evidence="1">
    <location>
        <begin position="628"/>
        <end position="641"/>
    </location>
</feature>
<dbReference type="InterPro" id="IPR036420">
    <property type="entry name" value="BRCT_dom_sf"/>
</dbReference>
<organism evidence="3 4">
    <name type="scientific">Phomopsis amygdali</name>
    <name type="common">Fusicoccum amygdali</name>
    <dbReference type="NCBI Taxonomy" id="1214568"/>
    <lineage>
        <taxon>Eukaryota</taxon>
        <taxon>Fungi</taxon>
        <taxon>Dikarya</taxon>
        <taxon>Ascomycota</taxon>
        <taxon>Pezizomycotina</taxon>
        <taxon>Sordariomycetes</taxon>
        <taxon>Sordariomycetidae</taxon>
        <taxon>Diaporthales</taxon>
        <taxon>Diaporthaceae</taxon>
        <taxon>Diaporthe</taxon>
    </lineage>
</organism>
<evidence type="ECO:0000313" key="3">
    <source>
        <dbReference type="EMBL" id="KAK2599258.1"/>
    </source>
</evidence>
<evidence type="ECO:0000256" key="1">
    <source>
        <dbReference type="SAM" id="MobiDB-lite"/>
    </source>
</evidence>
<feature type="domain" description="BRCT" evidence="2">
    <location>
        <begin position="657"/>
        <end position="743"/>
    </location>
</feature>
<dbReference type="Pfam" id="PF16770">
    <property type="entry name" value="RTT107_BRCT_5"/>
    <property type="match status" value="1"/>
</dbReference>
<feature type="compositionally biased region" description="Basic and acidic residues" evidence="1">
    <location>
        <begin position="603"/>
        <end position="619"/>
    </location>
</feature>
<feature type="domain" description="BRCT" evidence="2">
    <location>
        <begin position="108"/>
        <end position="198"/>
    </location>
</feature>
<dbReference type="Proteomes" id="UP001265746">
    <property type="component" value="Unassembled WGS sequence"/>
</dbReference>
<dbReference type="EMBL" id="JAUJFL010000007">
    <property type="protein sequence ID" value="KAK2599258.1"/>
    <property type="molecule type" value="Genomic_DNA"/>
</dbReference>
<dbReference type="GO" id="GO:0005634">
    <property type="term" value="C:nucleus"/>
    <property type="evidence" value="ECO:0007669"/>
    <property type="project" value="TreeGrafter"/>
</dbReference>
<dbReference type="CDD" id="cd18436">
    <property type="entry name" value="BRCT_BRC1_like_rpt2"/>
    <property type="match status" value="1"/>
</dbReference>
<dbReference type="PROSITE" id="PS50172">
    <property type="entry name" value="BRCT"/>
    <property type="match status" value="4"/>
</dbReference>
<dbReference type="GO" id="GO:0006302">
    <property type="term" value="P:double-strand break repair"/>
    <property type="evidence" value="ECO:0007669"/>
    <property type="project" value="TreeGrafter"/>
</dbReference>
<gene>
    <name evidence="3" type="ORF">N8I77_011028</name>
</gene>
<evidence type="ECO:0000313" key="4">
    <source>
        <dbReference type="Proteomes" id="UP001265746"/>
    </source>
</evidence>
<proteinExistence type="predicted"/>
<name>A0AAD9S7J3_PHOAM</name>
<dbReference type="AlphaFoldDB" id="A0AAD9S7J3"/>
<dbReference type="GO" id="GO:1990683">
    <property type="term" value="P:DNA double-strand break attachment to nuclear envelope"/>
    <property type="evidence" value="ECO:0007669"/>
    <property type="project" value="TreeGrafter"/>
</dbReference>
<comment type="caution">
    <text evidence="3">The sequence shown here is derived from an EMBL/GenBank/DDBJ whole genome shotgun (WGS) entry which is preliminary data.</text>
</comment>
<dbReference type="CDD" id="cd18439">
    <property type="entry name" value="BRCT_BRC1_like_rpt6"/>
    <property type="match status" value="1"/>
</dbReference>
<feature type="domain" description="BRCT" evidence="2">
    <location>
        <begin position="10"/>
        <end position="107"/>
    </location>
</feature>
<dbReference type="InterPro" id="IPR001357">
    <property type="entry name" value="BRCT_dom"/>
</dbReference>
<dbReference type="SUPFAM" id="SSF52113">
    <property type="entry name" value="BRCT domain"/>
    <property type="match status" value="5"/>
</dbReference>
<sequence length="886" mass="99018">MAAQNGGKSAENLLFNECSFAFVPSSTLTRNTIDLLKGTVEKYGAEVVDRGEDGSIPVSECTHIIADMIDFPEYDEAMAMMVPVVVPEWVNASLHKNRQAQIRPYSPDPRLIFSNVVLTCDEIPLTDKETIAGAVLAMGGMESKDLGRLTTHICALSMDGPKAKLAAHKNFRCKIVLPHWFDDCFRLGKRIDEGPYLLPDPEILRAGSNDAVAIPSSQHLDGAASARPDRPPMTAHYQAGAREKLTVFQNKNVVLSWDLGINEKLRKTLEGLIQDGGGTVVDTESECDWFVCQYRDGPEYIRAAQQGKEVGNLAWLYHLIMHNQWTNPLRRLLHYPVPKEGIPGFRGLRITLSNYGGEARIYLQNLLRAAGAEPTGSMRQDNTHLITARKSGEKCEAAADWNIPMVNHLWIEESYAKCEVQALTDPRYIHFPPRTNLGEIIGQTPFDESRLHEMYYPGGDDDMDAVARRKRKIQDLVKENGCTHGPAAGLVIGRQKHPEFDVMKDDEAEYAAKTTKTFGVPAPPKKNTKAQASATPVRTRHALAGKENDTSSVFLSGSRSAKASALNKLHNLAPDIALYEKERKRKSSGNTPFGGKRATNLIEQEREKEREKKAQEKARSSSPTRDQPDEDEDEDEEEEVEESRPAKRQKPSLPPVDMRIILTGYQGWLNNLKKEDTDKRKLRSMGIQIVHENAACDYLAAPHMVRTIKFLRALARGPEIINSSFIDACLEAGERVDVNKYKLKDKANEARFGVKLEKSIARARENKGRLLWGVPIYCTKDIKSGAESYRPIAEANGAIFKTYTGRGASTIKPTNPEEDSQGPEPVYLLTSSSKAERELWPRFEKMARDGNMEPRVVSSDWLLQVAMSQELKFDKKYLAAKFFKGN</sequence>
<dbReference type="Pfam" id="PF00533">
    <property type="entry name" value="BRCT"/>
    <property type="match status" value="1"/>
</dbReference>
<dbReference type="Pfam" id="PF12738">
    <property type="entry name" value="PTCB-BRCT"/>
    <property type="match status" value="1"/>
</dbReference>
<feature type="region of interest" description="Disordered" evidence="1">
    <location>
        <begin position="583"/>
        <end position="655"/>
    </location>
</feature>
<dbReference type="PANTHER" id="PTHR47667">
    <property type="entry name" value="REGULATOR OF TY1 TRANSPOSITION PROTEIN 107"/>
    <property type="match status" value="1"/>
</dbReference>
<dbReference type="Gene3D" id="3.40.50.10190">
    <property type="entry name" value="BRCT domain"/>
    <property type="match status" value="5"/>
</dbReference>
<dbReference type="InterPro" id="IPR053036">
    <property type="entry name" value="CellCycle_DNARepair_Reg"/>
</dbReference>
<protein>
    <recommendedName>
        <fullName evidence="2">BRCT domain-containing protein</fullName>
    </recommendedName>
</protein>
<dbReference type="FunFam" id="3.40.50.10190:FF:000048">
    <property type="entry name" value="DNA repair protein Rtt107"/>
    <property type="match status" value="1"/>
</dbReference>
<dbReference type="CDD" id="cd18437">
    <property type="entry name" value="BRCT_BRC1_like_rpt3"/>
    <property type="match status" value="1"/>
</dbReference>
<feature type="region of interest" description="Disordered" evidence="1">
    <location>
        <begin position="517"/>
        <end position="545"/>
    </location>
</feature>
<dbReference type="SMART" id="SM00292">
    <property type="entry name" value="BRCT"/>
    <property type="match status" value="5"/>
</dbReference>
<evidence type="ECO:0000259" key="2">
    <source>
        <dbReference type="PROSITE" id="PS50172"/>
    </source>
</evidence>
<accession>A0AAD9S7J3</accession>